<dbReference type="SUPFAM" id="SSF103107">
    <property type="entry name" value="Hypothetical protein c14orf129, hspc210"/>
    <property type="match status" value="1"/>
</dbReference>
<keyword evidence="3" id="KW-1185">Reference proteome</keyword>
<dbReference type="InterPro" id="IPR037395">
    <property type="entry name" value="GSKIP"/>
</dbReference>
<gene>
    <name evidence="4 5" type="primary">LOC108569005</name>
</gene>
<evidence type="ECO:0000313" key="4">
    <source>
        <dbReference type="RefSeq" id="XP_017785868.1"/>
    </source>
</evidence>
<dbReference type="InterPro" id="IPR007967">
    <property type="entry name" value="GSKIP_dom"/>
</dbReference>
<organism evidence="3 4">
    <name type="scientific">Nicrophorus vespilloides</name>
    <name type="common">Boreal carrion beetle</name>
    <dbReference type="NCBI Taxonomy" id="110193"/>
    <lineage>
        <taxon>Eukaryota</taxon>
        <taxon>Metazoa</taxon>
        <taxon>Ecdysozoa</taxon>
        <taxon>Arthropoda</taxon>
        <taxon>Hexapoda</taxon>
        <taxon>Insecta</taxon>
        <taxon>Pterygota</taxon>
        <taxon>Neoptera</taxon>
        <taxon>Endopterygota</taxon>
        <taxon>Coleoptera</taxon>
        <taxon>Polyphaga</taxon>
        <taxon>Staphyliniformia</taxon>
        <taxon>Silphidae</taxon>
        <taxon>Nicrophorinae</taxon>
        <taxon>Nicrophorus</taxon>
    </lineage>
</organism>
<dbReference type="InterPro" id="IPR023231">
    <property type="entry name" value="GSKIP_dom_sf"/>
</dbReference>
<dbReference type="PANTHER" id="PTHR12490:SF4">
    <property type="entry name" value="GSK3B-INTERACTING PROTEIN"/>
    <property type="match status" value="1"/>
</dbReference>
<evidence type="ECO:0000313" key="3">
    <source>
        <dbReference type="Proteomes" id="UP000695000"/>
    </source>
</evidence>
<dbReference type="Proteomes" id="UP000695000">
    <property type="component" value="Unplaced"/>
</dbReference>
<proteinExistence type="inferred from homology"/>
<reference evidence="4 5" key="1">
    <citation type="submission" date="2025-05" db="UniProtKB">
        <authorList>
            <consortium name="RefSeq"/>
        </authorList>
    </citation>
    <scope>IDENTIFICATION</scope>
    <source>
        <tissue evidence="4 5">Whole Larva</tissue>
    </source>
</reference>
<accession>A0ABM1NGB8</accession>
<dbReference type="Pfam" id="PF05303">
    <property type="entry name" value="GSKIP_dom"/>
    <property type="match status" value="1"/>
</dbReference>
<protein>
    <submittedName>
        <fullName evidence="4 5">GSK3-beta interaction protein-like</fullName>
    </submittedName>
</protein>
<evidence type="ECO:0000259" key="2">
    <source>
        <dbReference type="Pfam" id="PF05303"/>
    </source>
</evidence>
<name>A0ABM1NGB8_NICVS</name>
<dbReference type="RefSeq" id="XP_017785869.1">
    <property type="nucleotide sequence ID" value="XM_017930380.1"/>
</dbReference>
<dbReference type="GeneID" id="108569005"/>
<evidence type="ECO:0000313" key="5">
    <source>
        <dbReference type="RefSeq" id="XP_017785869.1"/>
    </source>
</evidence>
<feature type="domain" description="GSKIP" evidence="2">
    <location>
        <begin position="12"/>
        <end position="114"/>
    </location>
</feature>
<dbReference type="PANTHER" id="PTHR12490">
    <property type="entry name" value="GSK3B-INTERACTING PROTEIN"/>
    <property type="match status" value="1"/>
</dbReference>
<dbReference type="RefSeq" id="XP_017785868.1">
    <property type="nucleotide sequence ID" value="XM_017930379.1"/>
</dbReference>
<dbReference type="Gene3D" id="3.30.2280.10">
    <property type="entry name" value="Hypothetical protein (hspc210)"/>
    <property type="match status" value="1"/>
</dbReference>
<comment type="similarity">
    <text evidence="1">Belongs to the GSKIP family.</text>
</comment>
<sequence length="117" mass="13279">MCENVLDAENWKLEAQAVINDIKEHVVRVEISEVLQSSDRRIFLNLTTLEERDYCVELSGSGFRVVAERHDEISSSSRPETEEEHFETPYSLLNSLSPMFGQSFGDALMAKLASIQN</sequence>
<evidence type="ECO:0000256" key="1">
    <source>
        <dbReference type="ARBA" id="ARBA00009571"/>
    </source>
</evidence>